<protein>
    <submittedName>
        <fullName evidence="1">Uncharacterized protein</fullName>
    </submittedName>
</protein>
<comment type="caution">
    <text evidence="1">The sequence shown here is derived from an EMBL/GenBank/DDBJ whole genome shotgun (WGS) entry which is preliminary data.</text>
</comment>
<gene>
    <name evidence="1" type="ORF">JAJ28_002500</name>
</gene>
<name>A0AAD3UBI5_AERHY</name>
<evidence type="ECO:0000313" key="1">
    <source>
        <dbReference type="EMBL" id="HAT6344761.1"/>
    </source>
</evidence>
<dbReference type="EMBL" id="DACTUL010000018">
    <property type="protein sequence ID" value="HAT6344761.1"/>
    <property type="molecule type" value="Genomic_DNA"/>
</dbReference>
<dbReference type="AlphaFoldDB" id="A0AAD3UBI5"/>
<organism evidence="1 2">
    <name type="scientific">Aeromonas hydrophila</name>
    <dbReference type="NCBI Taxonomy" id="644"/>
    <lineage>
        <taxon>Bacteria</taxon>
        <taxon>Pseudomonadati</taxon>
        <taxon>Pseudomonadota</taxon>
        <taxon>Gammaproteobacteria</taxon>
        <taxon>Aeromonadales</taxon>
        <taxon>Aeromonadaceae</taxon>
        <taxon>Aeromonas</taxon>
    </lineage>
</organism>
<accession>A0AAD3UBI5</accession>
<evidence type="ECO:0000313" key="2">
    <source>
        <dbReference type="Proteomes" id="UP000859505"/>
    </source>
</evidence>
<proteinExistence type="predicted"/>
<dbReference type="Proteomes" id="UP000859505">
    <property type="component" value="Unassembled WGS sequence"/>
</dbReference>
<reference evidence="1" key="1">
    <citation type="journal article" date="2018" name="Genome Biol.">
        <title>SKESA: strategic k-mer extension for scrupulous assemblies.</title>
        <authorList>
            <person name="Souvorov A."/>
            <person name="Agarwala R."/>
            <person name="Lipman D.J."/>
        </authorList>
    </citation>
    <scope>NUCLEOTIDE SEQUENCE</scope>
    <source>
        <strain evidence="1">OLC2673_Aeromonas</strain>
    </source>
</reference>
<reference evidence="1" key="2">
    <citation type="submission" date="2020-01" db="EMBL/GenBank/DDBJ databases">
        <authorList>
            <consortium name="NCBI Pathogen Detection Project"/>
        </authorList>
    </citation>
    <scope>NUCLEOTIDE SEQUENCE</scope>
    <source>
        <strain evidence="1">OLC2673_Aeromonas</strain>
    </source>
</reference>
<sequence>MLDVIKVYGVPVSKKDGVLTYISDNYMMKFFGSEVVNEIEISINPM</sequence>